<evidence type="ECO:0000313" key="1">
    <source>
        <dbReference type="EMBL" id="THJ27236.1"/>
    </source>
</evidence>
<proteinExistence type="predicted"/>
<reference evidence="1 2" key="1">
    <citation type="submission" date="2019-04" db="EMBL/GenBank/DDBJ databases">
        <title>Genome Announcement To Ensure Probiotic Safety of Bifidobacterium longum subsp infantis UBBI-01.</title>
        <authorList>
            <person name="Sulthana A."/>
            <person name="Lakshmi S.G."/>
            <person name="Madempudi R.S."/>
        </authorList>
    </citation>
    <scope>NUCLEOTIDE SEQUENCE [LARGE SCALE GENOMIC DNA]</scope>
    <source>
        <strain evidence="1 2">UBBI-01</strain>
    </source>
</reference>
<protein>
    <submittedName>
        <fullName evidence="1">Uncharacterized protein</fullName>
    </submittedName>
</protein>
<name>A0A4S5BDV8_BIFLI</name>
<accession>A0A4S5BDV8</accession>
<dbReference type="RefSeq" id="WP_136500983.1">
    <property type="nucleotide sequence ID" value="NZ_CAKMCC010000023.1"/>
</dbReference>
<evidence type="ECO:0000313" key="2">
    <source>
        <dbReference type="Proteomes" id="UP000306697"/>
    </source>
</evidence>
<gene>
    <name evidence="1" type="ORF">E6L38_10525</name>
</gene>
<comment type="caution">
    <text evidence="1">The sequence shown here is derived from an EMBL/GenBank/DDBJ whole genome shotgun (WGS) entry which is preliminary data.</text>
</comment>
<dbReference type="AlphaFoldDB" id="A0A4S5BDV8"/>
<dbReference type="EMBL" id="SSWL01000016">
    <property type="protein sequence ID" value="THJ27236.1"/>
    <property type="molecule type" value="Genomic_DNA"/>
</dbReference>
<sequence>MSKVNEEMTENINNLWSELIENPDKKQAFMNHPNEFLKSEKISIYLKTVNGRHFELGEFIGESPANARMAILESIISMITNTVPTSEGEEPERTPYWGVNFNAIANFNVWFNANAVANANAMSNANVGTNANAGMNANANTAKNVNVSGEGNPQIQSEHKRDINLTYSDKYLKSELHKYFQNHNLTTHREKVLLVYLIENSGNRKNIEYSFHGQRIKIDIEMEGNIALIENGELIKERK</sequence>
<organism evidence="1 2">
    <name type="scientific">Bifidobacterium longum subsp. infantis</name>
    <dbReference type="NCBI Taxonomy" id="1682"/>
    <lineage>
        <taxon>Bacteria</taxon>
        <taxon>Bacillati</taxon>
        <taxon>Actinomycetota</taxon>
        <taxon>Actinomycetes</taxon>
        <taxon>Bifidobacteriales</taxon>
        <taxon>Bifidobacteriaceae</taxon>
        <taxon>Bifidobacterium</taxon>
    </lineage>
</organism>
<dbReference type="Proteomes" id="UP000306697">
    <property type="component" value="Unassembled WGS sequence"/>
</dbReference>